<dbReference type="EMBL" id="JAZDQT010000001">
    <property type="protein sequence ID" value="MEE1943830.1"/>
    <property type="molecule type" value="Genomic_DNA"/>
</dbReference>
<gene>
    <name evidence="1" type="ORF">VRU48_01845</name>
</gene>
<dbReference type="Proteomes" id="UP001336835">
    <property type="component" value="Unassembled WGS sequence"/>
</dbReference>
<reference evidence="1 2" key="1">
    <citation type="submission" date="2024-01" db="EMBL/GenBank/DDBJ databases">
        <title>Pedobacter sp. nov., isolated from fresh soil.</title>
        <authorList>
            <person name="Le N.T.T."/>
        </authorList>
    </citation>
    <scope>NUCLEOTIDE SEQUENCE [LARGE SCALE GENOMIC DNA]</scope>
    <source>
        <strain evidence="1 2">KR3-3</strain>
    </source>
</reference>
<name>A0ABU7I2Y7_9SPHI</name>
<organism evidence="1 2">
    <name type="scientific">Pedobacter albus</name>
    <dbReference type="NCBI Taxonomy" id="3113905"/>
    <lineage>
        <taxon>Bacteria</taxon>
        <taxon>Pseudomonadati</taxon>
        <taxon>Bacteroidota</taxon>
        <taxon>Sphingobacteriia</taxon>
        <taxon>Sphingobacteriales</taxon>
        <taxon>Sphingobacteriaceae</taxon>
        <taxon>Pedobacter</taxon>
    </lineage>
</organism>
<keyword evidence="2" id="KW-1185">Reference proteome</keyword>
<protein>
    <submittedName>
        <fullName evidence="1">Uncharacterized protein</fullName>
    </submittedName>
</protein>
<dbReference type="RefSeq" id="WP_330106230.1">
    <property type="nucleotide sequence ID" value="NZ_JAZDQT010000001.1"/>
</dbReference>
<proteinExistence type="predicted"/>
<evidence type="ECO:0000313" key="1">
    <source>
        <dbReference type="EMBL" id="MEE1943830.1"/>
    </source>
</evidence>
<evidence type="ECO:0000313" key="2">
    <source>
        <dbReference type="Proteomes" id="UP001336835"/>
    </source>
</evidence>
<accession>A0ABU7I2Y7</accession>
<comment type="caution">
    <text evidence="1">The sequence shown here is derived from an EMBL/GenBank/DDBJ whole genome shotgun (WGS) entry which is preliminary data.</text>
</comment>
<sequence>MNNKKYIGMTVNERLCVAKLYDKFYKAVEEKNVEEAVSMLKKVELTEESIDPILESVGLFK</sequence>